<keyword evidence="11" id="KW-1185">Reference proteome</keyword>
<dbReference type="PANTHER" id="PTHR31477:SF1">
    <property type="entry name" value="CENTROSOMAL PROTEIN OF 44 KDA"/>
    <property type="match status" value="1"/>
</dbReference>
<gene>
    <name evidence="12" type="primary">LOC106810591</name>
</gene>
<accession>A0ABM1EBB0</accession>
<evidence type="ECO:0000256" key="6">
    <source>
        <dbReference type="ARBA" id="ARBA00023054"/>
    </source>
</evidence>
<evidence type="ECO:0000313" key="11">
    <source>
        <dbReference type="Proteomes" id="UP000695022"/>
    </source>
</evidence>
<protein>
    <recommendedName>
        <fullName evidence="4">Centrosomal protein of 44 kDa</fullName>
    </recommendedName>
</protein>
<evidence type="ECO:0000256" key="1">
    <source>
        <dbReference type="ARBA" id="ARBA00004114"/>
    </source>
</evidence>
<organism evidence="11 12">
    <name type="scientific">Priapulus caudatus</name>
    <name type="common">Priapulid worm</name>
    <dbReference type="NCBI Taxonomy" id="37621"/>
    <lineage>
        <taxon>Eukaryota</taxon>
        <taxon>Metazoa</taxon>
        <taxon>Ecdysozoa</taxon>
        <taxon>Scalidophora</taxon>
        <taxon>Priapulida</taxon>
        <taxon>Priapulimorpha</taxon>
        <taxon>Priapulimorphida</taxon>
        <taxon>Priapulidae</taxon>
        <taxon>Priapulus</taxon>
    </lineage>
</organism>
<keyword evidence="5" id="KW-0963">Cytoplasm</keyword>
<dbReference type="InterPro" id="IPR033603">
    <property type="entry name" value="CEP44"/>
</dbReference>
<feature type="region of interest" description="Disordered" evidence="9">
    <location>
        <begin position="208"/>
        <end position="236"/>
    </location>
</feature>
<evidence type="ECO:0000256" key="7">
    <source>
        <dbReference type="ARBA" id="ARBA00023212"/>
    </source>
</evidence>
<evidence type="ECO:0000259" key="10">
    <source>
        <dbReference type="Pfam" id="PF15007"/>
    </source>
</evidence>
<evidence type="ECO:0000256" key="5">
    <source>
        <dbReference type="ARBA" id="ARBA00022490"/>
    </source>
</evidence>
<dbReference type="Pfam" id="PF15007">
    <property type="entry name" value="CEP44"/>
    <property type="match status" value="1"/>
</dbReference>
<feature type="compositionally biased region" description="Polar residues" evidence="9">
    <location>
        <begin position="224"/>
        <end position="236"/>
    </location>
</feature>
<proteinExistence type="predicted"/>
<dbReference type="Proteomes" id="UP000695022">
    <property type="component" value="Unplaced"/>
</dbReference>
<reference evidence="12" key="1">
    <citation type="submission" date="2025-08" db="UniProtKB">
        <authorList>
            <consortium name="RefSeq"/>
        </authorList>
    </citation>
    <scope>IDENTIFICATION</scope>
</reference>
<dbReference type="InterPro" id="IPR029157">
    <property type="entry name" value="CEP44_CC"/>
</dbReference>
<evidence type="ECO:0000256" key="8">
    <source>
        <dbReference type="ARBA" id="ARBA00046235"/>
    </source>
</evidence>
<evidence type="ECO:0000256" key="4">
    <source>
        <dbReference type="ARBA" id="ARBA00014053"/>
    </source>
</evidence>
<feature type="domain" description="Centrosomal CEP44" evidence="10">
    <location>
        <begin position="5"/>
        <end position="123"/>
    </location>
</feature>
<comment type="function">
    <text evidence="8">Centriole-enriched microtubule-binding protein involved in centriole biogenesis. In collaboration with CEP295 and POC1B, is required for the centriole-to-centrosome conversion by ensuring the formation of bona fide centriole wall. Functions as a linker component that maintains centrosome cohesion. Associates with CROCC and regulates its stability and localization to the centrosome.</text>
</comment>
<sequence length="404" mass="45657">MATGDLYNNLKKLQHVLKQMKYPNHTDYKGLSSGCPEAIVPLYRYAFTSYSQPLMEDIAKLNIVEMTTCPDIRFIEKMYKVLRELFAYKAPLTKDQFFTKELFVEKKIIMATDILRLVRERSPHILYCKRSIVRKGEHRRAASCGSYRPCRLGSGLSLASTGSEASYATMVSEQSAASTGSQMRAVTTETLWVDNVHATQLPVMIDEDGQQKVMKSKTKRNEKSSQTQTKTHSHQVVTDEVRRLVPSSVNYSNEQLVKVGLTTSPGHGDHLPASNTTKAASPVDTYRHGLEQQLATTMESLALLMERVNLITDKWETWEHQDFQQCEKSVENDNLQLETETTVKTQLASIAATLANLSNRIYLVETRMTMMESKIENRRNGDASVLTRKPKLSTEDGFTVEALL</sequence>
<evidence type="ECO:0000313" key="12">
    <source>
        <dbReference type="RefSeq" id="XP_014669481.1"/>
    </source>
</evidence>
<dbReference type="GeneID" id="106810591"/>
<evidence type="ECO:0000256" key="9">
    <source>
        <dbReference type="SAM" id="MobiDB-lite"/>
    </source>
</evidence>
<keyword evidence="6" id="KW-0175">Coiled coil</keyword>
<keyword evidence="7" id="KW-0206">Cytoskeleton</keyword>
<evidence type="ECO:0000256" key="3">
    <source>
        <dbReference type="ARBA" id="ARBA00004647"/>
    </source>
</evidence>
<dbReference type="RefSeq" id="XP_014669481.1">
    <property type="nucleotide sequence ID" value="XM_014813995.1"/>
</dbReference>
<dbReference type="PANTHER" id="PTHR31477">
    <property type="entry name" value="CENTROSOMAL PROTEIN OF 44 KDA"/>
    <property type="match status" value="1"/>
</dbReference>
<evidence type="ECO:0000256" key="2">
    <source>
        <dbReference type="ARBA" id="ARBA00004214"/>
    </source>
</evidence>
<comment type="subcellular location">
    <subcellularLocation>
        <location evidence="1">Cytoplasm</location>
        <location evidence="1">Cytoskeleton</location>
        <location evidence="1">Microtubule organizing center</location>
        <location evidence="1">Centrosome</location>
        <location evidence="1">Centriole</location>
    </subcellularLocation>
    <subcellularLocation>
        <location evidence="3">Cytoplasm</location>
        <location evidence="3">Cytoskeleton</location>
        <location evidence="3">Spindle pole</location>
    </subcellularLocation>
    <subcellularLocation>
        <location evidence="2">Midbody</location>
    </subcellularLocation>
</comment>
<name>A0ABM1EBB0_PRICU</name>